<organism evidence="2 3">
    <name type="scientific">Litchfieldella anticariensis (strain DSM 16096 / CECT 5854 / CIP 108499 / LMG 22089 / FP35)</name>
    <name type="common">Halomonas anticariensis</name>
    <dbReference type="NCBI Taxonomy" id="1121939"/>
    <lineage>
        <taxon>Bacteria</taxon>
        <taxon>Pseudomonadati</taxon>
        <taxon>Pseudomonadota</taxon>
        <taxon>Gammaproteobacteria</taxon>
        <taxon>Oceanospirillales</taxon>
        <taxon>Halomonadaceae</taxon>
        <taxon>Litchfieldella</taxon>
    </lineage>
</organism>
<proteinExistence type="predicted"/>
<accession>S2KF99</accession>
<dbReference type="Pfam" id="PF11660">
    <property type="entry name" value="DUF3262"/>
    <property type="match status" value="1"/>
</dbReference>
<keyword evidence="1" id="KW-1133">Transmembrane helix</keyword>
<evidence type="ECO:0000313" key="2">
    <source>
        <dbReference type="EMBL" id="EPC00590.1"/>
    </source>
</evidence>
<feature type="transmembrane region" description="Helical" evidence="1">
    <location>
        <begin position="54"/>
        <end position="73"/>
    </location>
</feature>
<dbReference type="OrthoDB" id="6184156at2"/>
<dbReference type="Proteomes" id="UP000014463">
    <property type="component" value="Unassembled WGS sequence"/>
</dbReference>
<dbReference type="NCBIfam" id="TIGR03758">
    <property type="entry name" value="conj_TIGR03758"/>
    <property type="match status" value="1"/>
</dbReference>
<evidence type="ECO:0008006" key="4">
    <source>
        <dbReference type="Google" id="ProtNLM"/>
    </source>
</evidence>
<keyword evidence="3" id="KW-1185">Reference proteome</keyword>
<dbReference type="EMBL" id="ASTJ01000040">
    <property type="protein sequence ID" value="EPC00590.1"/>
    <property type="molecule type" value="Genomic_DNA"/>
</dbReference>
<comment type="caution">
    <text evidence="2">The sequence shown here is derived from an EMBL/GenBank/DDBJ whole genome shotgun (WGS) entry which is preliminary data.</text>
</comment>
<feature type="transmembrane region" description="Helical" evidence="1">
    <location>
        <begin position="18"/>
        <end position="42"/>
    </location>
</feature>
<gene>
    <name evidence="2" type="ORF">L861_06530</name>
</gene>
<keyword evidence="1" id="KW-0812">Transmembrane</keyword>
<dbReference type="STRING" id="1121939.L861_06530"/>
<evidence type="ECO:0000256" key="1">
    <source>
        <dbReference type="SAM" id="Phobius"/>
    </source>
</evidence>
<reference evidence="2 3" key="1">
    <citation type="journal article" date="2013" name="Genome Announc.">
        <title>Draft genome sequence of the moderately halophilic gammaproteobacterium Halomonas anticariensis FP35.</title>
        <authorList>
            <person name="Tahrioui A."/>
            <person name="Quesada E."/>
            <person name="Llamas I."/>
        </authorList>
    </citation>
    <scope>NUCLEOTIDE SEQUENCE [LARGE SCALE GENOMIC DNA]</scope>
    <source>
        <strain evidence="3">DSM 16096 / CECT 5854 / LMG 22089 / FP35</strain>
    </source>
</reference>
<sequence length="74" mass="7966">METTAAFQAGAGFASDTLFVVVAGTGCTAAFLWAMWAALSAYKGWSKERVDGDVFGLAVLRVVLLVVMFIWLFL</sequence>
<keyword evidence="1" id="KW-0472">Membrane</keyword>
<dbReference type="InterPro" id="IPR021676">
    <property type="entry name" value="DUF3262"/>
</dbReference>
<dbReference type="PATRIC" id="fig|1121939.11.peg.4069"/>
<dbReference type="AlphaFoldDB" id="S2KF99"/>
<evidence type="ECO:0000313" key="3">
    <source>
        <dbReference type="Proteomes" id="UP000014463"/>
    </source>
</evidence>
<dbReference type="RefSeq" id="WP_016418579.1">
    <property type="nucleotide sequence ID" value="NZ_AUAB01000035.1"/>
</dbReference>
<name>S2KF99_LITA3</name>
<protein>
    <recommendedName>
        <fullName evidence="4">Integrating conjugative element protein</fullName>
    </recommendedName>
</protein>